<dbReference type="GO" id="GO:0048487">
    <property type="term" value="F:beta-tubulin binding"/>
    <property type="evidence" value="ECO:0007669"/>
    <property type="project" value="InterPro"/>
</dbReference>
<dbReference type="GO" id="GO:0005929">
    <property type="term" value="C:cilium"/>
    <property type="evidence" value="ECO:0007669"/>
    <property type="project" value="TreeGrafter"/>
</dbReference>
<dbReference type="InterPro" id="IPR029602">
    <property type="entry name" value="IFT74"/>
</dbReference>
<keyword evidence="4" id="KW-1185">Reference proteome</keyword>
<dbReference type="AlphaFoldDB" id="A0A078B9U9"/>
<reference evidence="3 4" key="1">
    <citation type="submission" date="2014-06" db="EMBL/GenBank/DDBJ databases">
        <authorList>
            <person name="Swart Estienne"/>
        </authorList>
    </citation>
    <scope>NUCLEOTIDE SEQUENCE [LARGE SCALE GENOMIC DNA]</scope>
    <source>
        <strain evidence="3 4">130c</strain>
    </source>
</reference>
<dbReference type="OrthoDB" id="444379at2759"/>
<feature type="coiled-coil region" evidence="1">
    <location>
        <begin position="402"/>
        <end position="471"/>
    </location>
</feature>
<dbReference type="EMBL" id="CCKQ01018103">
    <property type="protein sequence ID" value="CDW90042.1"/>
    <property type="molecule type" value="Genomic_DNA"/>
</dbReference>
<accession>A0A078B9U9</accession>
<dbReference type="Proteomes" id="UP000039865">
    <property type="component" value="Unassembled WGS sequence"/>
</dbReference>
<feature type="coiled-coil region" evidence="1">
    <location>
        <begin position="81"/>
        <end position="378"/>
    </location>
</feature>
<dbReference type="GO" id="GO:0030992">
    <property type="term" value="C:intraciliary transport particle B"/>
    <property type="evidence" value="ECO:0007669"/>
    <property type="project" value="InterPro"/>
</dbReference>
<keyword evidence="1" id="KW-0175">Coiled coil</keyword>
<sequence>MDPRLGTAQRMQMGGANNNNRMTTAMRQGTAARREANFSGVGQNTKVSVVERPITNHGVGGVLKTAAQGPGRQIYDRTYFNNLLKQKNTEIMNEINKMKQEVEDINKDNSTYLTLEKKYETLIKDVRKYEGELADYNLALDKYRSDTKPEDIEALFMHIKNQNDKQRSHLDNLFAEKRDMENEIGRIESQIQEINFANEARLNDLDPEQRNEYEKLKEENGGLQQDINQNRSDLEETTARLAQAETRLKQDNLKQRAQHLKEEKATLTKRKEDLELQTNEMNLPFPEARERLLNRIKQDNAEIKQAEKDVADIRRIIETYQRNIKEIEQDLQEKKSDENEAQKYEILYQKEKEINEFMQSFEDEKNTYEQQIATHQSTIAALLEHMQKNMARQNKLPTAAQYKDQKEDLAFKQGQLENAENTYARLKVELEQRQNDLEKIKTLEGRIEKEMQQVTEKITEMEDEMNNKFTKTDDLKVVFDQEKVRLASIRTVISQYKPGLSKQMTYHSMKHDTKKNQILQSDIYNRLNDIEKKLINNESQIYAIQQYIESKGAESNYQGAFQDCMALCSDINMDLIKKSLSVQ</sequence>
<feature type="region of interest" description="Disordered" evidence="2">
    <location>
        <begin position="1"/>
        <end position="21"/>
    </location>
</feature>
<evidence type="ECO:0000256" key="1">
    <source>
        <dbReference type="SAM" id="Coils"/>
    </source>
</evidence>
<keyword evidence="3" id="KW-0966">Cell projection</keyword>
<name>A0A078B9U9_STYLE</name>
<organism evidence="3 4">
    <name type="scientific">Stylonychia lemnae</name>
    <name type="common">Ciliate</name>
    <dbReference type="NCBI Taxonomy" id="5949"/>
    <lineage>
        <taxon>Eukaryota</taxon>
        <taxon>Sar</taxon>
        <taxon>Alveolata</taxon>
        <taxon>Ciliophora</taxon>
        <taxon>Intramacronucleata</taxon>
        <taxon>Spirotrichea</taxon>
        <taxon>Stichotrichia</taxon>
        <taxon>Sporadotrichida</taxon>
        <taxon>Oxytrichidae</taxon>
        <taxon>Stylonychinae</taxon>
        <taxon>Stylonychia</taxon>
    </lineage>
</organism>
<dbReference type="GO" id="GO:0035735">
    <property type="term" value="P:intraciliary transport involved in cilium assembly"/>
    <property type="evidence" value="ECO:0007669"/>
    <property type="project" value="TreeGrafter"/>
</dbReference>
<keyword evidence="3" id="KW-0969">Cilium</keyword>
<protein>
    <submittedName>
        <fullName evidence="3">Intraflagellar transport protein 74 homolog</fullName>
    </submittedName>
</protein>
<evidence type="ECO:0000313" key="3">
    <source>
        <dbReference type="EMBL" id="CDW90042.1"/>
    </source>
</evidence>
<evidence type="ECO:0000256" key="2">
    <source>
        <dbReference type="SAM" id="MobiDB-lite"/>
    </source>
</evidence>
<gene>
    <name evidence="3" type="primary">Contig18814.g19955</name>
    <name evidence="3" type="ORF">STYLEM_19182</name>
</gene>
<evidence type="ECO:0000313" key="4">
    <source>
        <dbReference type="Proteomes" id="UP000039865"/>
    </source>
</evidence>
<keyword evidence="3" id="KW-0282">Flagellum</keyword>
<dbReference type="OMA" id="RYWEELM"/>
<dbReference type="PANTHER" id="PTHR31432:SF0">
    <property type="entry name" value="INTRAFLAGELLAR TRANSPORT PROTEIN 74 HOMOLOG"/>
    <property type="match status" value="1"/>
</dbReference>
<dbReference type="PANTHER" id="PTHR31432">
    <property type="entry name" value="INTRAFLAGELLAR TRANSPORT PROTEIN 74 HOMOLOG"/>
    <property type="match status" value="1"/>
</dbReference>
<proteinExistence type="predicted"/>
<dbReference type="InParanoid" id="A0A078B9U9"/>